<dbReference type="EMBL" id="JACVVK020000110">
    <property type="protein sequence ID" value="KAK7491813.1"/>
    <property type="molecule type" value="Genomic_DNA"/>
</dbReference>
<evidence type="ECO:0000256" key="1">
    <source>
        <dbReference type="SAM" id="MobiDB-lite"/>
    </source>
</evidence>
<organism evidence="4 5">
    <name type="scientific">Batillaria attramentaria</name>
    <dbReference type="NCBI Taxonomy" id="370345"/>
    <lineage>
        <taxon>Eukaryota</taxon>
        <taxon>Metazoa</taxon>
        <taxon>Spiralia</taxon>
        <taxon>Lophotrochozoa</taxon>
        <taxon>Mollusca</taxon>
        <taxon>Gastropoda</taxon>
        <taxon>Caenogastropoda</taxon>
        <taxon>Sorbeoconcha</taxon>
        <taxon>Cerithioidea</taxon>
        <taxon>Batillariidae</taxon>
        <taxon>Batillaria</taxon>
    </lineage>
</organism>
<keyword evidence="2" id="KW-0812">Transmembrane</keyword>
<feature type="compositionally biased region" description="Basic and acidic residues" evidence="1">
    <location>
        <begin position="213"/>
        <end position="230"/>
    </location>
</feature>
<dbReference type="AlphaFoldDB" id="A0ABD0KX01"/>
<keyword evidence="2" id="KW-0472">Membrane</keyword>
<dbReference type="Proteomes" id="UP001519460">
    <property type="component" value="Unassembled WGS sequence"/>
</dbReference>
<accession>A0ABD0KX01</accession>
<evidence type="ECO:0000256" key="2">
    <source>
        <dbReference type="SAM" id="Phobius"/>
    </source>
</evidence>
<feature type="signal peptide" evidence="3">
    <location>
        <begin position="1"/>
        <end position="21"/>
    </location>
</feature>
<evidence type="ECO:0000313" key="4">
    <source>
        <dbReference type="EMBL" id="KAK7491813.1"/>
    </source>
</evidence>
<evidence type="ECO:0000256" key="3">
    <source>
        <dbReference type="SAM" id="SignalP"/>
    </source>
</evidence>
<comment type="caution">
    <text evidence="4">The sequence shown here is derived from an EMBL/GenBank/DDBJ whole genome shotgun (WGS) entry which is preliminary data.</text>
</comment>
<proteinExistence type="predicted"/>
<reference evidence="4 5" key="1">
    <citation type="journal article" date="2023" name="Sci. Data">
        <title>Genome assembly of the Korean intertidal mud-creeper Batillaria attramentaria.</title>
        <authorList>
            <person name="Patra A.K."/>
            <person name="Ho P.T."/>
            <person name="Jun S."/>
            <person name="Lee S.J."/>
            <person name="Kim Y."/>
            <person name="Won Y.J."/>
        </authorList>
    </citation>
    <scope>NUCLEOTIDE SEQUENCE [LARGE SCALE GENOMIC DNA]</scope>
    <source>
        <strain evidence="4">Wonlab-2016</strain>
    </source>
</reference>
<feature type="chain" id="PRO_5044852556" evidence="3">
    <location>
        <begin position="22"/>
        <end position="334"/>
    </location>
</feature>
<protein>
    <submittedName>
        <fullName evidence="4">Uncharacterized protein</fullName>
    </submittedName>
</protein>
<keyword evidence="2" id="KW-1133">Transmembrane helix</keyword>
<feature type="region of interest" description="Disordered" evidence="1">
    <location>
        <begin position="213"/>
        <end position="334"/>
    </location>
</feature>
<evidence type="ECO:0000313" key="5">
    <source>
        <dbReference type="Proteomes" id="UP001519460"/>
    </source>
</evidence>
<feature type="compositionally biased region" description="Polar residues" evidence="1">
    <location>
        <begin position="302"/>
        <end position="324"/>
    </location>
</feature>
<feature type="compositionally biased region" description="Polar residues" evidence="1">
    <location>
        <begin position="233"/>
        <end position="242"/>
    </location>
</feature>
<sequence>MCYWRSRVMTTFACDLLSHLAVDIYNYKAGWVQSSTRKQRTTRRIIRHEFLECRNLATHGMPLAECKWDVKDKQIIALTLTDNNASEIVTIKHDISQCMVEVGSKAFVRCDQDEKVLSVSVLFPDFEFGETRTYICNATLFGDGVWGFMTFRTNATKKLQLKGDEPRDDDECSCLGYILMAVALAAVVLGLLPLNIYSLFKCFQAKFRSPHEDSKMDSTQEIDRQNDPVKLDQSGTVESKPTTDAELGEPPEELSDSDKKEQDVEELRKLLGKDEEGGSEAAKGGRRKDTPCAPTDAERPYNCTSASQAPGKSTPLNESQSASTLPRRIAREKA</sequence>
<name>A0ABD0KX01_9CAEN</name>
<keyword evidence="5" id="KW-1185">Reference proteome</keyword>
<keyword evidence="3" id="KW-0732">Signal</keyword>
<feature type="compositionally biased region" description="Basic and acidic residues" evidence="1">
    <location>
        <begin position="256"/>
        <end position="276"/>
    </location>
</feature>
<feature type="transmembrane region" description="Helical" evidence="2">
    <location>
        <begin position="175"/>
        <end position="200"/>
    </location>
</feature>
<gene>
    <name evidence="4" type="ORF">BaRGS_00016948</name>
</gene>
<feature type="compositionally biased region" description="Acidic residues" evidence="1">
    <location>
        <begin position="246"/>
        <end position="255"/>
    </location>
</feature>